<dbReference type="Proteomes" id="UP000282674">
    <property type="component" value="Unassembled WGS sequence"/>
</dbReference>
<sequence>MRRMMNPRTLTRTLPLALIASTAILTGTSTAFAATPTPGTPDSIQTEINDQLRAHPGGVQTGPNEITYKNGKVILSIPSNPTVVDTCASGAYCFFDGPDFTGRMLTFRDCGGWQYLTDYGFGNKTSSWTNLSKNTVKVYDEDVSPRAQLWTMAPGAAAANVGSAAYNKADSFLTYCP</sequence>
<keyword evidence="1" id="KW-0732">Signal</keyword>
<dbReference type="Pfam" id="PF03995">
    <property type="entry name" value="Inhibitor_I36"/>
    <property type="match status" value="1"/>
</dbReference>
<comment type="caution">
    <text evidence="2">The sequence shown here is derived from an EMBL/GenBank/DDBJ whole genome shotgun (WGS) entry which is preliminary data.</text>
</comment>
<feature type="chain" id="PRO_5018138207" description="Peptidase inhibitor family I36 protein" evidence="1">
    <location>
        <begin position="34"/>
        <end position="177"/>
    </location>
</feature>
<name>A0A3M2LPC7_9ACTN</name>
<evidence type="ECO:0008006" key="4">
    <source>
        <dbReference type="Google" id="ProtNLM"/>
    </source>
</evidence>
<evidence type="ECO:0000313" key="3">
    <source>
        <dbReference type="Proteomes" id="UP000282674"/>
    </source>
</evidence>
<gene>
    <name evidence="2" type="ORF">EBO15_30010</name>
</gene>
<accession>A0A3M2LPC7</accession>
<evidence type="ECO:0000256" key="1">
    <source>
        <dbReference type="SAM" id="SignalP"/>
    </source>
</evidence>
<evidence type="ECO:0000313" key="2">
    <source>
        <dbReference type="EMBL" id="RMI39289.1"/>
    </source>
</evidence>
<organism evidence="2 3">
    <name type="scientific">Actinomadura harenae</name>
    <dbReference type="NCBI Taxonomy" id="2483351"/>
    <lineage>
        <taxon>Bacteria</taxon>
        <taxon>Bacillati</taxon>
        <taxon>Actinomycetota</taxon>
        <taxon>Actinomycetes</taxon>
        <taxon>Streptosporangiales</taxon>
        <taxon>Thermomonosporaceae</taxon>
        <taxon>Actinomadura</taxon>
    </lineage>
</organism>
<feature type="signal peptide" evidence="1">
    <location>
        <begin position="1"/>
        <end position="33"/>
    </location>
</feature>
<keyword evidence="3" id="KW-1185">Reference proteome</keyword>
<dbReference type="AlphaFoldDB" id="A0A3M2LPC7"/>
<protein>
    <recommendedName>
        <fullName evidence="4">Peptidase inhibitor family I36 protein</fullName>
    </recommendedName>
</protein>
<dbReference type="Gene3D" id="2.60.20.10">
    <property type="entry name" value="Crystallins"/>
    <property type="match status" value="1"/>
</dbReference>
<proteinExistence type="predicted"/>
<reference evidence="2 3" key="1">
    <citation type="submission" date="2018-10" db="EMBL/GenBank/DDBJ databases">
        <title>Isolation from soil.</title>
        <authorList>
            <person name="Hu J."/>
        </authorList>
    </citation>
    <scope>NUCLEOTIDE SEQUENCE [LARGE SCALE GENOMIC DNA]</scope>
    <source>
        <strain evidence="2 3">NEAU-Ht49</strain>
    </source>
</reference>
<dbReference type="EMBL" id="RFFG01000070">
    <property type="protein sequence ID" value="RMI39289.1"/>
    <property type="molecule type" value="Genomic_DNA"/>
</dbReference>